<protein>
    <submittedName>
        <fullName evidence="4">Uncharacterized protein</fullName>
    </submittedName>
</protein>
<feature type="region of interest" description="Disordered" evidence="3">
    <location>
        <begin position="811"/>
        <end position="970"/>
    </location>
</feature>
<proteinExistence type="predicted"/>
<feature type="compositionally biased region" description="Basic and acidic residues" evidence="3">
    <location>
        <begin position="1001"/>
        <end position="1025"/>
    </location>
</feature>
<feature type="compositionally biased region" description="Polar residues" evidence="3">
    <location>
        <begin position="339"/>
        <end position="350"/>
    </location>
</feature>
<feature type="region of interest" description="Disordered" evidence="3">
    <location>
        <begin position="1179"/>
        <end position="1208"/>
    </location>
</feature>
<evidence type="ECO:0000256" key="2">
    <source>
        <dbReference type="ARBA" id="ARBA00022737"/>
    </source>
</evidence>
<dbReference type="SUPFAM" id="SSF52058">
    <property type="entry name" value="L domain-like"/>
    <property type="match status" value="1"/>
</dbReference>
<name>A0A1L9VWS0_ASPGL</name>
<dbReference type="PANTHER" id="PTHR47566:SF1">
    <property type="entry name" value="PROTEIN NUD1"/>
    <property type="match status" value="1"/>
</dbReference>
<feature type="region of interest" description="Disordered" evidence="3">
    <location>
        <begin position="538"/>
        <end position="707"/>
    </location>
</feature>
<feature type="compositionally biased region" description="Basic and acidic residues" evidence="3">
    <location>
        <begin position="178"/>
        <end position="198"/>
    </location>
</feature>
<feature type="region of interest" description="Disordered" evidence="3">
    <location>
        <begin position="248"/>
        <end position="350"/>
    </location>
</feature>
<evidence type="ECO:0000256" key="1">
    <source>
        <dbReference type="ARBA" id="ARBA00022614"/>
    </source>
</evidence>
<feature type="compositionally biased region" description="Basic and acidic residues" evidence="3">
    <location>
        <begin position="638"/>
        <end position="657"/>
    </location>
</feature>
<feature type="compositionally biased region" description="Basic residues" evidence="3">
    <location>
        <begin position="623"/>
        <end position="636"/>
    </location>
</feature>
<dbReference type="EMBL" id="KV878889">
    <property type="protein sequence ID" value="OJJ88337.1"/>
    <property type="molecule type" value="Genomic_DNA"/>
</dbReference>
<dbReference type="VEuPathDB" id="FungiDB:ASPGLDRAFT_63250"/>
<accession>A0A1L9VWS0</accession>
<dbReference type="GeneID" id="34464893"/>
<feature type="region of interest" description="Disordered" evidence="3">
    <location>
        <begin position="1"/>
        <end position="234"/>
    </location>
</feature>
<feature type="compositionally biased region" description="Basic and acidic residues" evidence="3">
    <location>
        <begin position="847"/>
        <end position="868"/>
    </location>
</feature>
<dbReference type="SMART" id="SM00364">
    <property type="entry name" value="LRR_BAC"/>
    <property type="match status" value="5"/>
</dbReference>
<feature type="compositionally biased region" description="Low complexity" evidence="3">
    <location>
        <begin position="158"/>
        <end position="177"/>
    </location>
</feature>
<feature type="compositionally biased region" description="Basic and acidic residues" evidence="3">
    <location>
        <begin position="610"/>
        <end position="622"/>
    </location>
</feature>
<reference evidence="5" key="1">
    <citation type="journal article" date="2017" name="Genome Biol.">
        <title>Comparative genomics reveals high biological diversity and specific adaptations in the industrially and medically important fungal genus Aspergillus.</title>
        <authorList>
            <person name="de Vries R.P."/>
            <person name="Riley R."/>
            <person name="Wiebenga A."/>
            <person name="Aguilar-Osorio G."/>
            <person name="Amillis S."/>
            <person name="Uchima C.A."/>
            <person name="Anderluh G."/>
            <person name="Asadollahi M."/>
            <person name="Askin M."/>
            <person name="Barry K."/>
            <person name="Battaglia E."/>
            <person name="Bayram O."/>
            <person name="Benocci T."/>
            <person name="Braus-Stromeyer S.A."/>
            <person name="Caldana C."/>
            <person name="Canovas D."/>
            <person name="Cerqueira G.C."/>
            <person name="Chen F."/>
            <person name="Chen W."/>
            <person name="Choi C."/>
            <person name="Clum A."/>
            <person name="Dos Santos R.A."/>
            <person name="Damasio A.R."/>
            <person name="Diallinas G."/>
            <person name="Emri T."/>
            <person name="Fekete E."/>
            <person name="Flipphi M."/>
            <person name="Freyberg S."/>
            <person name="Gallo A."/>
            <person name="Gournas C."/>
            <person name="Habgood R."/>
            <person name="Hainaut M."/>
            <person name="Harispe M.L."/>
            <person name="Henrissat B."/>
            <person name="Hilden K.S."/>
            <person name="Hope R."/>
            <person name="Hossain A."/>
            <person name="Karabika E."/>
            <person name="Karaffa L."/>
            <person name="Karanyi Z."/>
            <person name="Krasevec N."/>
            <person name="Kuo A."/>
            <person name="Kusch H."/>
            <person name="LaButti K."/>
            <person name="Lagendijk E.L."/>
            <person name="Lapidus A."/>
            <person name="Levasseur A."/>
            <person name="Lindquist E."/>
            <person name="Lipzen A."/>
            <person name="Logrieco A.F."/>
            <person name="MacCabe A."/>
            <person name="Maekelae M.R."/>
            <person name="Malavazi I."/>
            <person name="Melin P."/>
            <person name="Meyer V."/>
            <person name="Mielnichuk N."/>
            <person name="Miskei M."/>
            <person name="Molnar A.P."/>
            <person name="Mule G."/>
            <person name="Ngan C.Y."/>
            <person name="Orejas M."/>
            <person name="Orosz E."/>
            <person name="Ouedraogo J.P."/>
            <person name="Overkamp K.M."/>
            <person name="Park H.-S."/>
            <person name="Perrone G."/>
            <person name="Piumi F."/>
            <person name="Punt P.J."/>
            <person name="Ram A.F."/>
            <person name="Ramon A."/>
            <person name="Rauscher S."/>
            <person name="Record E."/>
            <person name="Riano-Pachon D.M."/>
            <person name="Robert V."/>
            <person name="Roehrig J."/>
            <person name="Ruller R."/>
            <person name="Salamov A."/>
            <person name="Salih N.S."/>
            <person name="Samson R.A."/>
            <person name="Sandor E."/>
            <person name="Sanguinetti M."/>
            <person name="Schuetze T."/>
            <person name="Sepcic K."/>
            <person name="Shelest E."/>
            <person name="Sherlock G."/>
            <person name="Sophianopoulou V."/>
            <person name="Squina F.M."/>
            <person name="Sun H."/>
            <person name="Susca A."/>
            <person name="Todd R.B."/>
            <person name="Tsang A."/>
            <person name="Unkles S.E."/>
            <person name="van de Wiele N."/>
            <person name="van Rossen-Uffink D."/>
            <person name="Oliveira J.V."/>
            <person name="Vesth T.C."/>
            <person name="Visser J."/>
            <person name="Yu J.-H."/>
            <person name="Zhou M."/>
            <person name="Andersen M.R."/>
            <person name="Archer D.B."/>
            <person name="Baker S.E."/>
            <person name="Benoit I."/>
            <person name="Brakhage A.A."/>
            <person name="Braus G.H."/>
            <person name="Fischer R."/>
            <person name="Frisvad J.C."/>
            <person name="Goldman G.H."/>
            <person name="Houbraken J."/>
            <person name="Oakley B."/>
            <person name="Pocsi I."/>
            <person name="Scazzocchio C."/>
            <person name="Seiboth B."/>
            <person name="vanKuyk P.A."/>
            <person name="Wortman J."/>
            <person name="Dyer P.S."/>
            <person name="Grigoriev I.V."/>
        </authorList>
    </citation>
    <scope>NUCLEOTIDE SEQUENCE [LARGE SCALE GENOMIC DNA]</scope>
    <source>
        <strain evidence="5">CBS 516.65</strain>
    </source>
</reference>
<feature type="compositionally biased region" description="Basic and acidic residues" evidence="3">
    <location>
        <begin position="1104"/>
        <end position="1127"/>
    </location>
</feature>
<keyword evidence="2" id="KW-0677">Repeat</keyword>
<feature type="region of interest" description="Disordered" evidence="3">
    <location>
        <begin position="1686"/>
        <end position="1708"/>
    </location>
</feature>
<dbReference type="GO" id="GO:0031028">
    <property type="term" value="P:septation initiation signaling"/>
    <property type="evidence" value="ECO:0007669"/>
    <property type="project" value="TreeGrafter"/>
</dbReference>
<feature type="compositionally biased region" description="Polar residues" evidence="3">
    <location>
        <begin position="1077"/>
        <end position="1103"/>
    </location>
</feature>
<dbReference type="InterPro" id="IPR032675">
    <property type="entry name" value="LRR_dom_sf"/>
</dbReference>
<feature type="compositionally biased region" description="Polar residues" evidence="3">
    <location>
        <begin position="1191"/>
        <end position="1204"/>
    </location>
</feature>
<evidence type="ECO:0000313" key="5">
    <source>
        <dbReference type="Proteomes" id="UP000184300"/>
    </source>
</evidence>
<dbReference type="OrthoDB" id="7451790at2759"/>
<dbReference type="GO" id="GO:1902412">
    <property type="term" value="P:regulation of mitotic cytokinesis"/>
    <property type="evidence" value="ECO:0007669"/>
    <property type="project" value="TreeGrafter"/>
</dbReference>
<feature type="compositionally biased region" description="Low complexity" evidence="3">
    <location>
        <begin position="122"/>
        <end position="137"/>
    </location>
</feature>
<feature type="compositionally biased region" description="Basic and acidic residues" evidence="3">
    <location>
        <begin position="299"/>
        <end position="309"/>
    </location>
</feature>
<dbReference type="InterPro" id="IPR001611">
    <property type="entry name" value="Leu-rich_rpt"/>
</dbReference>
<feature type="compositionally biased region" description="Basic and acidic residues" evidence="3">
    <location>
        <begin position="263"/>
        <end position="287"/>
    </location>
</feature>
<feature type="region of interest" description="Disordered" evidence="3">
    <location>
        <begin position="1001"/>
        <end position="1148"/>
    </location>
</feature>
<dbReference type="InterPro" id="IPR052574">
    <property type="entry name" value="CDIRP"/>
</dbReference>
<dbReference type="Gene3D" id="3.80.10.10">
    <property type="entry name" value="Ribonuclease Inhibitor"/>
    <property type="match status" value="2"/>
</dbReference>
<dbReference type="PROSITE" id="PS51450">
    <property type="entry name" value="LRR"/>
    <property type="match status" value="4"/>
</dbReference>
<feature type="compositionally biased region" description="Polar residues" evidence="3">
    <location>
        <begin position="96"/>
        <end position="106"/>
    </location>
</feature>
<feature type="compositionally biased region" description="Basic residues" evidence="3">
    <location>
        <begin position="750"/>
        <end position="759"/>
    </location>
</feature>
<dbReference type="GO" id="GO:0061499">
    <property type="term" value="C:outer plaque of mitotic spindle pole body"/>
    <property type="evidence" value="ECO:0007669"/>
    <property type="project" value="TreeGrafter"/>
</dbReference>
<evidence type="ECO:0000256" key="3">
    <source>
        <dbReference type="SAM" id="MobiDB-lite"/>
    </source>
</evidence>
<dbReference type="Proteomes" id="UP000184300">
    <property type="component" value="Unassembled WGS sequence"/>
</dbReference>
<keyword evidence="1" id="KW-0433">Leucine-rich repeat</keyword>
<dbReference type="PANTHER" id="PTHR47566">
    <property type="match status" value="1"/>
</dbReference>
<dbReference type="RefSeq" id="XP_022405013.1">
    <property type="nucleotide sequence ID" value="XM_022548633.1"/>
</dbReference>
<feature type="region of interest" description="Disordered" evidence="3">
    <location>
        <begin position="722"/>
        <end position="775"/>
    </location>
</feature>
<keyword evidence="5" id="KW-1185">Reference proteome</keyword>
<feature type="region of interest" description="Disordered" evidence="3">
    <location>
        <begin position="439"/>
        <end position="520"/>
    </location>
</feature>
<feature type="compositionally biased region" description="Basic and acidic residues" evidence="3">
    <location>
        <begin position="1691"/>
        <end position="1708"/>
    </location>
</feature>
<dbReference type="STRING" id="1160497.A0A1L9VWS0"/>
<dbReference type="InterPro" id="IPR003591">
    <property type="entry name" value="Leu-rich_rpt_typical-subtyp"/>
</dbReference>
<feature type="compositionally biased region" description="Basic and acidic residues" evidence="3">
    <location>
        <begin position="665"/>
        <end position="680"/>
    </location>
</feature>
<gene>
    <name evidence="4" type="ORF">ASPGLDRAFT_63250</name>
</gene>
<feature type="compositionally biased region" description="Low complexity" evidence="3">
    <location>
        <begin position="442"/>
        <end position="457"/>
    </location>
</feature>
<feature type="compositionally biased region" description="Polar residues" evidence="3">
    <location>
        <begin position="473"/>
        <end position="497"/>
    </location>
</feature>
<feature type="compositionally biased region" description="Polar residues" evidence="3">
    <location>
        <begin position="951"/>
        <end position="968"/>
    </location>
</feature>
<feature type="compositionally biased region" description="Acidic residues" evidence="3">
    <location>
        <begin position="823"/>
        <end position="846"/>
    </location>
</feature>
<dbReference type="GO" id="GO:0035591">
    <property type="term" value="F:signaling adaptor activity"/>
    <property type="evidence" value="ECO:0007669"/>
    <property type="project" value="TreeGrafter"/>
</dbReference>
<sequence length="1843" mass="205016">MGNNNPPWLDSLTDDWEPIPATPSPVPARSINHSRESSLQDSPSRIPIPARHRSVEQSPADSKKKVTRPCHFIRREPPTPKSRTPRTPAKLRSPVPKNNSPRSRSGTKPTRTPKSGTKKSPKSTASSSKSKPTSDSPKPNPAARKQLHAIDTRSPLRSVSNVSSQSSQPSQQGTVQVRPKENDKTRESTPEWRKRLVHGELPTGEQRDLFAPIGLESVFKPPTPGSGATRHDQVPMFKQSAYIWNFNEGSDVNMHNPDMESPDENRRENTGDSKGKDPGSQDTKRDNVSSPRASPGDALKIRKSGEEQNRNGNHSSLNDIKLRSASGLEDLRNEGITPITFSRSNTLDGNGTSEIIKSALKQVTDKLEGLSLRTGDRPGSRASDSALLHPQSEVPAEILPPENELLDVTSNSLPQDLSMGTLGAFARFRRTDFLGEGSLLKPRLTPSPLPSQRLSPQALWNSRIRSSPPYYLKTNTLTDPPTLPRPSSAQSKNSATESSEKGKVEGMPSSGSPLKLFGNHDTFTNNKLLRRMSQFEETFGHPSDEDEPVSPSEEARRKGENRSLLSVKLDRPSSRRSRIRATNNPELNRFGDGGLDHFDFSDTSPYEPKLLYHEMPDPDYRPSSRRRSSVSHRQYRRTSLDDHDHEHFPDADHRSSADDDSLDYDEFKQRSTIRSRETNPKRRRTILKSGSPDYEDEDGRNLPGRSDNLSLLQKSLMQHGINDSDENHLDQSRSQQRPRTPIASHSNSSTRKRSSSHWHHPNDTNIGEESPSDMAIPRVQVTGVNDEVRRGSITTQDYLNEATRVMDMIRSKGRTTGGLPSVEELDVEGEEDDDDSYDDDDDDDSTREEFSRPPSREGVDLRKLREPNEPNPRVTSYLRKFQENDDPEFGVSTSVASLHLDDDQQPGSPSRDSPPDFEAGAERNQNDAFNGQQERKHSVGSVDEEGGHVTIDSQMSSKSIPTGSSQGSYAKGVLSSDVVSHLIPEQVNGFTYDRFKQKWVKEKVKQAPEKPKGDDSEDDPFRDIPDLSVDELQEMMRMQSSSPTKTDDGRPADEADDSQSPLSAKRPRTRDGAPSVIASTVQSKASRFTSTDLDSGTRATSWDTDQHRNGESTSEVEHEIKLHEGRLSKPPRRQRAPNQQARAVTVNFSSPPVSRVAYSDDYTPTKYMGRELDPGVIQEQESPAGDARPNPASQTPGSHSTGDSDNGEDEALCVMRQNTEGAVSTPLSGYQENSVVRFQEPGHDTSYSFNLSPLPDFTVHQIDKPLHLELSYVANRTNPTSLRQVHGTFALATEDLVRHLTEVEPFEPYWEHVRRLILRDKCLITLHKLHDFCPRLEDLDVSDNDIGQLSGIPATLRTLRIQRNCLTSLTAWGHLVNLQYLDVSGNELESLDGFGNLIHLREIKANDNNIRSIEGIRDLNGLLSLKLSNNSLTSVDFEGTELTRLNELDLSYNVLTFVRNLHLLPSVSALNLSFNRLTEVDFPAPMYNLRSLKLSNNNLGALDTAVLPSLTLLYADQNALSTVSGLEHCHKLEILSVREQMVSERDSDKYFGVDLGQVRDIRKVFLSSNKLSTQSVSPSAPLLSLQLLDIASCKLESLPAEFSLKFPNLKVLNLNFNALTGVTELAGMNCLSRLAVAGNRITRMRRLCQALSYIGRTSRNSACSLQKVDIRGNPLSVRFYPLPVTGSGKTTENKKLHGKEADRERERPQAKAAFDLPAALADMGQNPSEGIPHPALWGEIDGELEDMDMDADADKDRDVEINDPYTLPAADAEADMKYVSHLDESTRLRRRIVELMIYAGTGGSVKHLDGLELRPMLEEGSDMNHAWTKLEKLGVLRKKAITD</sequence>
<dbReference type="SMART" id="SM00369">
    <property type="entry name" value="LRR_TYP"/>
    <property type="match status" value="7"/>
</dbReference>
<dbReference type="SMART" id="SM00365">
    <property type="entry name" value="LRR_SD22"/>
    <property type="match status" value="6"/>
</dbReference>
<organism evidence="4 5">
    <name type="scientific">Aspergillus glaucus CBS 516.65</name>
    <dbReference type="NCBI Taxonomy" id="1160497"/>
    <lineage>
        <taxon>Eukaryota</taxon>
        <taxon>Fungi</taxon>
        <taxon>Dikarya</taxon>
        <taxon>Ascomycota</taxon>
        <taxon>Pezizomycotina</taxon>
        <taxon>Eurotiomycetes</taxon>
        <taxon>Eurotiomycetidae</taxon>
        <taxon>Eurotiales</taxon>
        <taxon>Aspergillaceae</taxon>
        <taxon>Aspergillus</taxon>
        <taxon>Aspergillus subgen. Aspergillus</taxon>
    </lineage>
</organism>
<dbReference type="Pfam" id="PF13855">
    <property type="entry name" value="LRR_8"/>
    <property type="match status" value="1"/>
</dbReference>
<evidence type="ECO:0000313" key="4">
    <source>
        <dbReference type="EMBL" id="OJJ88337.1"/>
    </source>
</evidence>